<dbReference type="PROSITE" id="PS51004">
    <property type="entry name" value="SEMA"/>
    <property type="match status" value="1"/>
</dbReference>
<dbReference type="GO" id="GO:0005886">
    <property type="term" value="C:plasma membrane"/>
    <property type="evidence" value="ECO:0007669"/>
    <property type="project" value="TreeGrafter"/>
</dbReference>
<dbReference type="GO" id="GO:0007411">
    <property type="term" value="P:axon guidance"/>
    <property type="evidence" value="ECO:0007669"/>
    <property type="project" value="TreeGrafter"/>
</dbReference>
<dbReference type="SUPFAM" id="SSF101912">
    <property type="entry name" value="Sema domain"/>
    <property type="match status" value="1"/>
</dbReference>
<dbReference type="InterPro" id="IPR027231">
    <property type="entry name" value="Semaphorin"/>
</dbReference>
<dbReference type="InterPro" id="IPR036352">
    <property type="entry name" value="Semap_dom_sf"/>
</dbReference>
<dbReference type="Ensembl" id="ENSOSIT00000015526.1">
    <property type="protein sequence ID" value="ENSOSIP00000014685.1"/>
    <property type="gene ID" value="ENSOSIG00000008283.1"/>
</dbReference>
<protein>
    <recommendedName>
        <fullName evidence="3">Sema domain-containing protein</fullName>
    </recommendedName>
</protein>
<dbReference type="GO" id="GO:0030335">
    <property type="term" value="P:positive regulation of cell migration"/>
    <property type="evidence" value="ECO:0007669"/>
    <property type="project" value="TreeGrafter"/>
</dbReference>
<dbReference type="PANTHER" id="PTHR11036">
    <property type="entry name" value="SEMAPHORIN"/>
    <property type="match status" value="1"/>
</dbReference>
<reference evidence="4" key="1">
    <citation type="submission" date="2025-08" db="UniProtKB">
        <authorList>
            <consortium name="Ensembl"/>
        </authorList>
    </citation>
    <scope>IDENTIFICATION</scope>
</reference>
<dbReference type="GO" id="GO:0071526">
    <property type="term" value="P:semaphorin-plexin signaling pathway"/>
    <property type="evidence" value="ECO:0007669"/>
    <property type="project" value="TreeGrafter"/>
</dbReference>
<evidence type="ECO:0000313" key="5">
    <source>
        <dbReference type="Proteomes" id="UP000694383"/>
    </source>
</evidence>
<keyword evidence="1" id="KW-0325">Glycoprotein</keyword>
<accession>A0A8C7XJS2</accession>
<dbReference type="GO" id="GO:0030215">
    <property type="term" value="F:semaphorin receptor binding"/>
    <property type="evidence" value="ECO:0007669"/>
    <property type="project" value="InterPro"/>
</dbReference>
<dbReference type="Gene3D" id="2.130.10.10">
    <property type="entry name" value="YVTN repeat-like/Quinoprotein amine dehydrogenase"/>
    <property type="match status" value="1"/>
</dbReference>
<dbReference type="InterPro" id="IPR001627">
    <property type="entry name" value="Semap_dom"/>
</dbReference>
<sequence>YLKLKTRALTDGCLFADSSHRPVRSFRLQNVTTLFLSSDSSTLYVGARDAILSLDVSQMLMHPDKPVSCLLFLSLRLQVDCPNFVHVLLPLNSTHLYACGSHAYSPQDAFIVGPPPPLTCCCLCPGLLTAFSRC</sequence>
<dbReference type="Proteomes" id="UP000694383">
    <property type="component" value="Unplaced"/>
</dbReference>
<dbReference type="AlphaFoldDB" id="A0A8C7XJS2"/>
<dbReference type="GO" id="GO:0045499">
    <property type="term" value="F:chemorepellent activity"/>
    <property type="evidence" value="ECO:0007669"/>
    <property type="project" value="TreeGrafter"/>
</dbReference>
<dbReference type="InterPro" id="IPR015943">
    <property type="entry name" value="WD40/YVTN_repeat-like_dom_sf"/>
</dbReference>
<dbReference type="GeneTree" id="ENSGT00940000180617"/>
<name>A0A8C7XJS2_9TELE</name>
<feature type="domain" description="Sema" evidence="3">
    <location>
        <begin position="1"/>
        <end position="134"/>
    </location>
</feature>
<comment type="caution">
    <text evidence="2">Lacks conserved residue(s) required for the propagation of feature annotation.</text>
</comment>
<dbReference type="PANTHER" id="PTHR11036:SF145">
    <property type="entry name" value="SEMAPHORIN-4A ISOFORM X1-RELATED"/>
    <property type="match status" value="1"/>
</dbReference>
<reference evidence="4" key="2">
    <citation type="submission" date="2025-09" db="UniProtKB">
        <authorList>
            <consortium name="Ensembl"/>
        </authorList>
    </citation>
    <scope>IDENTIFICATION</scope>
</reference>
<evidence type="ECO:0000256" key="2">
    <source>
        <dbReference type="PROSITE-ProRule" id="PRU00352"/>
    </source>
</evidence>
<evidence type="ECO:0000313" key="4">
    <source>
        <dbReference type="Ensembl" id="ENSOSIP00000014685.1"/>
    </source>
</evidence>
<dbReference type="GO" id="GO:0001755">
    <property type="term" value="P:neural crest cell migration"/>
    <property type="evidence" value="ECO:0007669"/>
    <property type="project" value="TreeGrafter"/>
</dbReference>
<organism evidence="4 5">
    <name type="scientific">Oryzias sinensis</name>
    <name type="common">Chinese medaka</name>
    <dbReference type="NCBI Taxonomy" id="183150"/>
    <lineage>
        <taxon>Eukaryota</taxon>
        <taxon>Metazoa</taxon>
        <taxon>Chordata</taxon>
        <taxon>Craniata</taxon>
        <taxon>Vertebrata</taxon>
        <taxon>Euteleostomi</taxon>
        <taxon>Actinopterygii</taxon>
        <taxon>Neopterygii</taxon>
        <taxon>Teleostei</taxon>
        <taxon>Neoteleostei</taxon>
        <taxon>Acanthomorphata</taxon>
        <taxon>Ovalentaria</taxon>
        <taxon>Atherinomorphae</taxon>
        <taxon>Beloniformes</taxon>
        <taxon>Adrianichthyidae</taxon>
        <taxon>Oryziinae</taxon>
        <taxon>Oryzias</taxon>
    </lineage>
</organism>
<keyword evidence="5" id="KW-1185">Reference proteome</keyword>
<evidence type="ECO:0000256" key="1">
    <source>
        <dbReference type="ARBA" id="ARBA00023180"/>
    </source>
</evidence>
<evidence type="ECO:0000259" key="3">
    <source>
        <dbReference type="PROSITE" id="PS51004"/>
    </source>
</evidence>
<proteinExistence type="predicted"/>